<feature type="compositionally biased region" description="Basic and acidic residues" evidence="1">
    <location>
        <begin position="39"/>
        <end position="54"/>
    </location>
</feature>
<evidence type="ECO:0000313" key="3">
    <source>
        <dbReference type="Proteomes" id="UP001160148"/>
    </source>
</evidence>
<feature type="compositionally biased region" description="Polar residues" evidence="1">
    <location>
        <begin position="73"/>
        <end position="89"/>
    </location>
</feature>
<evidence type="ECO:0000313" key="2">
    <source>
        <dbReference type="EMBL" id="CAI6348070.1"/>
    </source>
</evidence>
<evidence type="ECO:0000256" key="1">
    <source>
        <dbReference type="SAM" id="MobiDB-lite"/>
    </source>
</evidence>
<sequence>MDKRDFADDATTNSSDRKQPLKTTVSMPILGQRTATNNDENRRERRPLAGKMDEVSALPDGGDDDDQPRPALTKSTSCYQVQPSSNSKPSRAHDQ</sequence>
<name>A0AAV0VWP2_9HEMI</name>
<gene>
    <name evidence="2" type="ORF">MEUPH1_LOCUS4783</name>
</gene>
<protein>
    <submittedName>
        <fullName evidence="2">Uncharacterized protein</fullName>
    </submittedName>
</protein>
<dbReference type="EMBL" id="CARXXK010000001">
    <property type="protein sequence ID" value="CAI6348070.1"/>
    <property type="molecule type" value="Genomic_DNA"/>
</dbReference>
<proteinExistence type="predicted"/>
<dbReference type="Proteomes" id="UP001160148">
    <property type="component" value="Unassembled WGS sequence"/>
</dbReference>
<keyword evidence="3" id="KW-1185">Reference proteome</keyword>
<reference evidence="2 3" key="1">
    <citation type="submission" date="2023-01" db="EMBL/GenBank/DDBJ databases">
        <authorList>
            <person name="Whitehead M."/>
        </authorList>
    </citation>
    <scope>NUCLEOTIDE SEQUENCE [LARGE SCALE GENOMIC DNA]</scope>
</reference>
<organism evidence="2 3">
    <name type="scientific">Macrosiphum euphorbiae</name>
    <name type="common">potato aphid</name>
    <dbReference type="NCBI Taxonomy" id="13131"/>
    <lineage>
        <taxon>Eukaryota</taxon>
        <taxon>Metazoa</taxon>
        <taxon>Ecdysozoa</taxon>
        <taxon>Arthropoda</taxon>
        <taxon>Hexapoda</taxon>
        <taxon>Insecta</taxon>
        <taxon>Pterygota</taxon>
        <taxon>Neoptera</taxon>
        <taxon>Paraneoptera</taxon>
        <taxon>Hemiptera</taxon>
        <taxon>Sternorrhyncha</taxon>
        <taxon>Aphidomorpha</taxon>
        <taxon>Aphidoidea</taxon>
        <taxon>Aphididae</taxon>
        <taxon>Macrosiphini</taxon>
        <taxon>Macrosiphum</taxon>
    </lineage>
</organism>
<comment type="caution">
    <text evidence="2">The sequence shown here is derived from an EMBL/GenBank/DDBJ whole genome shotgun (WGS) entry which is preliminary data.</text>
</comment>
<feature type="region of interest" description="Disordered" evidence="1">
    <location>
        <begin position="1"/>
        <end position="95"/>
    </location>
</feature>
<dbReference type="AlphaFoldDB" id="A0AAV0VWP2"/>
<accession>A0AAV0VWP2</accession>